<accession>A0A402DV19</accession>
<organism evidence="1 2">
    <name type="scientific">Cellulomonas biazotea</name>
    <dbReference type="NCBI Taxonomy" id="1709"/>
    <lineage>
        <taxon>Bacteria</taxon>
        <taxon>Bacillati</taxon>
        <taxon>Actinomycetota</taxon>
        <taxon>Actinomycetes</taxon>
        <taxon>Micrococcales</taxon>
        <taxon>Cellulomonadaceae</taxon>
        <taxon>Cellulomonas</taxon>
    </lineage>
</organism>
<reference evidence="1 2" key="1">
    <citation type="submission" date="2019-01" db="EMBL/GenBank/DDBJ databases">
        <title>Draft genome sequence of Cellulomonas takizawaensis strain TKZ-21.</title>
        <authorList>
            <person name="Yamamura H."/>
            <person name="Hayashi T."/>
            <person name="Hamada M."/>
            <person name="Serisawa Y."/>
            <person name="Matsuyama K."/>
            <person name="Nakagawa Y."/>
            <person name="Otoguro M."/>
            <person name="Yanagida F."/>
            <person name="Hayakawa M."/>
        </authorList>
    </citation>
    <scope>NUCLEOTIDE SEQUENCE [LARGE SCALE GENOMIC DNA]</scope>
    <source>
        <strain evidence="1 2">NBRC12680</strain>
    </source>
</reference>
<gene>
    <name evidence="1" type="ORF">CBZ_30550</name>
</gene>
<protein>
    <submittedName>
        <fullName evidence="1">Uncharacterized protein</fullName>
    </submittedName>
</protein>
<keyword evidence="2" id="KW-1185">Reference proteome</keyword>
<dbReference type="EMBL" id="BIMR01000287">
    <property type="protein sequence ID" value="GCE77999.1"/>
    <property type="molecule type" value="Genomic_DNA"/>
</dbReference>
<evidence type="ECO:0000313" key="2">
    <source>
        <dbReference type="Proteomes" id="UP000289954"/>
    </source>
</evidence>
<evidence type="ECO:0000313" key="1">
    <source>
        <dbReference type="EMBL" id="GCE77999.1"/>
    </source>
</evidence>
<name>A0A402DV19_9CELL</name>
<sequence>MWRGAAPDEPPQRVPALVGPGRAAVVHAQDAAVADRPMWWQRTDVAAVVPGTARTAQVLDLPLVEDLAAGEVSGAGETVDVPPEALALLPGAPTTWVEHEDLTVDGAPVDWWVEGDGPGAVVHAVHVAGLAAGLAQAAGRWGARYAVEAVLADPSRAAEALLDDVADG</sequence>
<comment type="caution">
    <text evidence="1">The sequence shown here is derived from an EMBL/GenBank/DDBJ whole genome shotgun (WGS) entry which is preliminary data.</text>
</comment>
<proteinExistence type="predicted"/>
<dbReference type="AlphaFoldDB" id="A0A402DV19"/>
<dbReference type="Proteomes" id="UP000289954">
    <property type="component" value="Unassembled WGS sequence"/>
</dbReference>